<reference evidence="3 4" key="1">
    <citation type="journal article" date="2016" name="Nat. Commun.">
        <title>Thousands of microbial genomes shed light on interconnected biogeochemical processes in an aquifer system.</title>
        <authorList>
            <person name="Anantharaman K."/>
            <person name="Brown C.T."/>
            <person name="Hug L.A."/>
            <person name="Sharon I."/>
            <person name="Castelle C.J."/>
            <person name="Probst A.J."/>
            <person name="Thomas B.C."/>
            <person name="Singh A."/>
            <person name="Wilkins M.J."/>
            <person name="Karaoz U."/>
            <person name="Brodie E.L."/>
            <person name="Williams K.H."/>
            <person name="Hubbard S.S."/>
            <person name="Banfield J.F."/>
        </authorList>
    </citation>
    <scope>NUCLEOTIDE SEQUENCE [LARGE SCALE GENOMIC DNA]</scope>
</reference>
<dbReference type="AlphaFoldDB" id="A0A1F5KKD8"/>
<feature type="compositionally biased region" description="Polar residues" evidence="1">
    <location>
        <begin position="62"/>
        <end position="87"/>
    </location>
</feature>
<organism evidence="3 4">
    <name type="scientific">Candidatus Daviesbacteria bacterium RIFCSPHIGHO2_02_FULL_43_12</name>
    <dbReference type="NCBI Taxonomy" id="1797776"/>
    <lineage>
        <taxon>Bacteria</taxon>
        <taxon>Candidatus Daviesiibacteriota</taxon>
    </lineage>
</organism>
<feature type="compositionally biased region" description="Pro residues" evidence="1">
    <location>
        <begin position="226"/>
        <end position="236"/>
    </location>
</feature>
<evidence type="ECO:0000256" key="2">
    <source>
        <dbReference type="SAM" id="Phobius"/>
    </source>
</evidence>
<keyword evidence="2" id="KW-0472">Membrane</keyword>
<gene>
    <name evidence="3" type="ORF">A3D25_02630</name>
</gene>
<evidence type="ECO:0000313" key="3">
    <source>
        <dbReference type="EMBL" id="OGE41398.1"/>
    </source>
</evidence>
<keyword evidence="2" id="KW-1133">Transmembrane helix</keyword>
<protein>
    <submittedName>
        <fullName evidence="3">Uncharacterized protein</fullName>
    </submittedName>
</protein>
<feature type="compositionally biased region" description="Polar residues" evidence="1">
    <location>
        <begin position="252"/>
        <end position="262"/>
    </location>
</feature>
<accession>A0A1F5KKD8</accession>
<comment type="caution">
    <text evidence="3">The sequence shown here is derived from an EMBL/GenBank/DDBJ whole genome shotgun (WGS) entry which is preliminary data.</text>
</comment>
<feature type="compositionally biased region" description="Pro residues" evidence="1">
    <location>
        <begin position="11"/>
        <end position="22"/>
    </location>
</feature>
<feature type="compositionally biased region" description="Low complexity" evidence="1">
    <location>
        <begin position="1"/>
        <end position="10"/>
    </location>
</feature>
<feature type="compositionally biased region" description="Polar residues" evidence="1">
    <location>
        <begin position="159"/>
        <end position="190"/>
    </location>
</feature>
<evidence type="ECO:0000313" key="4">
    <source>
        <dbReference type="Proteomes" id="UP000177328"/>
    </source>
</evidence>
<name>A0A1F5KKD8_9BACT</name>
<dbReference type="Proteomes" id="UP000177328">
    <property type="component" value="Unassembled WGS sequence"/>
</dbReference>
<feature type="compositionally biased region" description="Polar residues" evidence="1">
    <location>
        <begin position="28"/>
        <end position="51"/>
    </location>
</feature>
<feature type="compositionally biased region" description="Polar residues" evidence="1">
    <location>
        <begin position="279"/>
        <end position="294"/>
    </location>
</feature>
<sequence>MDNNQNSPNDPLSPPIPSPIQPVPVQSASDQTPSLPWTTPTALTDNPTSTGVGPIPDLSATGAFSATTAPAPTISDMTTSSFVNAPTQPGLDSALSSWQPAPPTSPRGEPDFSQGGPTSYPSAPAPVQAPSPMDTPPSFDSLMANPPGSSLDTPAAIPTFTTDNTAPQMPTQPVSTDINQGAQGASSPMDTTPAPIPTWPPVDQVTPPSQPATLPPFEQSQLTSPPTLPPIEPGPINPTGGSTSLPEPAPTDLSQLTSTSGSLPPVPTESYAPAPEHTNPITTASNTTASTPETVTAPKPFPLQLLIGGVVTLLLVTAASIYIFFFAGKNAPEPSSLPAEQTQLPLSNPPKQVIPSIVPQEATSGAGFGSLNNQLATASAKPLSALDALRQRQASPTP</sequence>
<evidence type="ECO:0000256" key="1">
    <source>
        <dbReference type="SAM" id="MobiDB-lite"/>
    </source>
</evidence>
<proteinExistence type="predicted"/>
<feature type="region of interest" description="Disordered" evidence="1">
    <location>
        <begin position="1"/>
        <end position="295"/>
    </location>
</feature>
<feature type="transmembrane region" description="Helical" evidence="2">
    <location>
        <begin position="305"/>
        <end position="327"/>
    </location>
</feature>
<keyword evidence="2" id="KW-0812">Transmembrane</keyword>
<feature type="compositionally biased region" description="Pro residues" evidence="1">
    <location>
        <begin position="123"/>
        <end position="135"/>
    </location>
</feature>
<dbReference type="EMBL" id="MFDD01000002">
    <property type="protein sequence ID" value="OGE41398.1"/>
    <property type="molecule type" value="Genomic_DNA"/>
</dbReference>